<comment type="subcellular location">
    <subcellularLocation>
        <location evidence="11">Cytoplasm</location>
    </subcellularLocation>
</comment>
<dbReference type="InterPro" id="IPR018162">
    <property type="entry name" value="Ala-tRNA-ligase_IIc_anticod-bd"/>
</dbReference>
<dbReference type="SUPFAM" id="SSF55186">
    <property type="entry name" value="ThrRS/AlaRS common domain"/>
    <property type="match status" value="1"/>
</dbReference>
<keyword evidence="4 11" id="KW-0479">Metal-binding</keyword>
<sequence>MNSREVRETFLRYFEEHGHTIVPSSSLVPVSDPTLLFTNAGMVQFKRVFLGEEQRPYVRAASSQKCVRAGGKHNDLENVGYTARHHTFFEMLGNFSFGDYFKEGAIEMAWELLMARYKFPREKMWATIFYDDDEAARLWEKIAGLPPERIVRLGEKDNFWAMGETGPCGPCSEIVIDQGEEMACGPDCGIGRCECDRYLEIWNLVFMQFNRTAKGKLEPLPKPSIDTGMGLERLCAVVQGVKSNFDTDLLRPIIARIEDLAEEAYGGPDRLKNVAFRVIADHSRATSFLIADGVFPSNEGRGYVLRRIIRRALRFGRLLNLKNPFLPTVCERVVELMGDIYPELRTASGFMSRVVANEEERFADTLEHGLKLLDEELAALKARGEKVLSGEVAFRLYDTYGFPLDLVQDALREEGLTLDLAGYEEHMRRQRETSRAAWKGVGEEVPEVYVELASWPPTHFVGYETLSADSTVLALIRHETQGAQAKAGEEVEVVTTATPFYGEAGGQVGDTGWITGPGWKIEVINTQRLPNDLMVHQGIVREGVVKVNDPAHLEVDAARRARIARHHTATHILQAVLQKHLGPHVKQSGSLVTPERLRFDFTHFAGIDRNTLKKIELDMNMAVAENLPVEVAYMSLQEAMASGAMAVFEEKYGEEVRLVTIPGLSKELCGGTHVHRTGDIGLIKITNETGIAAGIRRIEAVCGPEAVRLIQEEEDELAHAAVLLKAGRGELVARLEKLLRRVKDLEKQVEALKSQIAALQAKDLLEQVRQVDGVAVLALEVAAADPKGLREYAVKLQNRLKSGIVVLGSRADDQALLITMVSKDLTSRFNAGEIIRELAPIVGGRGGGRADMAQAGGPKKEKLGEALHQVYEIIAQRIKG</sequence>
<keyword evidence="10 11" id="KW-0030">Aminoacyl-tRNA synthetase</keyword>
<dbReference type="FunFam" id="3.30.54.20:FF:000001">
    <property type="entry name" value="Alanine--tRNA ligase"/>
    <property type="match status" value="1"/>
</dbReference>
<keyword evidence="6 11" id="KW-0862">Zinc</keyword>
<dbReference type="PANTHER" id="PTHR11777:SF9">
    <property type="entry name" value="ALANINE--TRNA LIGASE, CYTOPLASMIC"/>
    <property type="match status" value="1"/>
</dbReference>
<name>A0A7C3SHT8_9BACT</name>
<keyword evidence="12" id="KW-0175">Coiled coil</keyword>
<dbReference type="InterPro" id="IPR012947">
    <property type="entry name" value="tRNA_SAD"/>
</dbReference>
<evidence type="ECO:0000256" key="6">
    <source>
        <dbReference type="ARBA" id="ARBA00022833"/>
    </source>
</evidence>
<dbReference type="InterPro" id="IPR018165">
    <property type="entry name" value="Ala-tRNA-synth_IIc_core"/>
</dbReference>
<dbReference type="SMART" id="SM00863">
    <property type="entry name" value="tRNA_SAD"/>
    <property type="match status" value="1"/>
</dbReference>
<dbReference type="InterPro" id="IPR002318">
    <property type="entry name" value="Ala-tRNA-lgiase_IIc"/>
</dbReference>
<comment type="domain">
    <text evidence="11">Consists of three domains; the N-terminal catalytic domain, the editing domain and the C-terminal C-Ala domain. The editing domain removes incorrectly charged amino acids, while the C-Ala domain, along with tRNA(Ala), serves as a bridge to cooperatively bring together the editing and aminoacylation centers thus stimulating deacylation of misacylated tRNAs.</text>
</comment>
<evidence type="ECO:0000259" key="13">
    <source>
        <dbReference type="PROSITE" id="PS50860"/>
    </source>
</evidence>
<evidence type="ECO:0000256" key="5">
    <source>
        <dbReference type="ARBA" id="ARBA00022741"/>
    </source>
</evidence>
<organism evidence="14">
    <name type="scientific">Desulfobacca acetoxidans</name>
    <dbReference type="NCBI Taxonomy" id="60893"/>
    <lineage>
        <taxon>Bacteria</taxon>
        <taxon>Pseudomonadati</taxon>
        <taxon>Thermodesulfobacteriota</taxon>
        <taxon>Desulfobaccia</taxon>
        <taxon>Desulfobaccales</taxon>
        <taxon>Desulfobaccaceae</taxon>
        <taxon>Desulfobacca</taxon>
    </lineage>
</organism>
<dbReference type="FunFam" id="3.30.930.10:FF:000004">
    <property type="entry name" value="Alanine--tRNA ligase"/>
    <property type="match status" value="1"/>
</dbReference>
<dbReference type="SUPFAM" id="SSF101353">
    <property type="entry name" value="Putative anticodon-binding domain of alanyl-tRNA synthetase (AlaRS)"/>
    <property type="match status" value="1"/>
</dbReference>
<dbReference type="PANTHER" id="PTHR11777">
    <property type="entry name" value="ALANYL-TRNA SYNTHETASE"/>
    <property type="match status" value="1"/>
</dbReference>
<accession>A0A7C3SHT8</accession>
<dbReference type="Gene3D" id="3.10.310.40">
    <property type="match status" value="1"/>
</dbReference>
<dbReference type="GO" id="GO:0045892">
    <property type="term" value="P:negative regulation of DNA-templated transcription"/>
    <property type="evidence" value="ECO:0007669"/>
    <property type="project" value="TreeGrafter"/>
</dbReference>
<dbReference type="PRINTS" id="PR00980">
    <property type="entry name" value="TRNASYNTHALA"/>
</dbReference>
<comment type="cofactor">
    <cofactor evidence="11">
        <name>Zn(2+)</name>
        <dbReference type="ChEBI" id="CHEBI:29105"/>
    </cofactor>
    <text evidence="11">Binds 1 zinc ion per subunit.</text>
</comment>
<reference evidence="14" key="1">
    <citation type="journal article" date="2020" name="mSystems">
        <title>Genome- and Community-Level Interaction Insights into Carbon Utilization and Element Cycling Functions of Hydrothermarchaeota in Hydrothermal Sediment.</title>
        <authorList>
            <person name="Zhou Z."/>
            <person name="Liu Y."/>
            <person name="Xu W."/>
            <person name="Pan J."/>
            <person name="Luo Z.H."/>
            <person name="Li M."/>
        </authorList>
    </citation>
    <scope>NUCLEOTIDE SEQUENCE [LARGE SCALE GENOMIC DNA]</scope>
    <source>
        <strain evidence="14">SpSt-776</strain>
    </source>
</reference>
<dbReference type="InterPro" id="IPR023033">
    <property type="entry name" value="Ala_tRNA_ligase_euk/bac"/>
</dbReference>
<dbReference type="NCBIfam" id="TIGR00344">
    <property type="entry name" value="alaS"/>
    <property type="match status" value="1"/>
</dbReference>
<feature type="binding site" evidence="11">
    <location>
        <position position="567"/>
    </location>
    <ligand>
        <name>Zn(2+)</name>
        <dbReference type="ChEBI" id="CHEBI:29105"/>
    </ligand>
</feature>
<feature type="binding site" evidence="11">
    <location>
        <position position="673"/>
    </location>
    <ligand>
        <name>Zn(2+)</name>
        <dbReference type="ChEBI" id="CHEBI:29105"/>
    </ligand>
</feature>
<feature type="binding site" evidence="11">
    <location>
        <position position="571"/>
    </location>
    <ligand>
        <name>Zn(2+)</name>
        <dbReference type="ChEBI" id="CHEBI:29105"/>
    </ligand>
</feature>
<gene>
    <name evidence="11 14" type="primary">alaS</name>
    <name evidence="14" type="ORF">ENV62_01380</name>
</gene>
<evidence type="ECO:0000256" key="8">
    <source>
        <dbReference type="ARBA" id="ARBA00022884"/>
    </source>
</evidence>
<keyword evidence="2 11" id="KW-0820">tRNA-binding</keyword>
<dbReference type="FunFam" id="3.30.980.10:FF:000004">
    <property type="entry name" value="Alanine--tRNA ligase, cytoplasmic"/>
    <property type="match status" value="1"/>
</dbReference>
<dbReference type="InterPro" id="IPR045864">
    <property type="entry name" value="aa-tRNA-synth_II/BPL/LPL"/>
</dbReference>
<dbReference type="Pfam" id="PF07973">
    <property type="entry name" value="tRNA_SAD"/>
    <property type="match status" value="1"/>
</dbReference>
<evidence type="ECO:0000256" key="11">
    <source>
        <dbReference type="HAMAP-Rule" id="MF_00036"/>
    </source>
</evidence>
<keyword evidence="11" id="KW-0963">Cytoplasm</keyword>
<dbReference type="Gene3D" id="6.10.250.550">
    <property type="match status" value="1"/>
</dbReference>
<evidence type="ECO:0000256" key="1">
    <source>
        <dbReference type="ARBA" id="ARBA00008226"/>
    </source>
</evidence>
<dbReference type="EMBL" id="DTHB01000016">
    <property type="protein sequence ID" value="HGB13880.1"/>
    <property type="molecule type" value="Genomic_DNA"/>
</dbReference>
<dbReference type="CDD" id="cd00673">
    <property type="entry name" value="AlaRS_core"/>
    <property type="match status" value="1"/>
</dbReference>
<dbReference type="GO" id="GO:0000049">
    <property type="term" value="F:tRNA binding"/>
    <property type="evidence" value="ECO:0007669"/>
    <property type="project" value="UniProtKB-KW"/>
</dbReference>
<keyword evidence="8 11" id="KW-0694">RNA-binding</keyword>
<dbReference type="FunFam" id="3.10.310.40:FF:000001">
    <property type="entry name" value="Alanine--tRNA ligase"/>
    <property type="match status" value="1"/>
</dbReference>
<protein>
    <recommendedName>
        <fullName evidence="11">Alanine--tRNA ligase</fullName>
        <ecNumber evidence="11">6.1.1.7</ecNumber>
    </recommendedName>
    <alternativeName>
        <fullName evidence="11">Alanyl-tRNA synthetase</fullName>
        <shortName evidence="11">AlaRS</shortName>
    </alternativeName>
</protein>
<dbReference type="GO" id="GO:0006419">
    <property type="term" value="P:alanyl-tRNA aminoacylation"/>
    <property type="evidence" value="ECO:0007669"/>
    <property type="project" value="UniProtKB-UniRule"/>
</dbReference>
<dbReference type="Pfam" id="PF01411">
    <property type="entry name" value="tRNA-synt_2c"/>
    <property type="match status" value="1"/>
</dbReference>
<keyword evidence="5 11" id="KW-0547">Nucleotide-binding</keyword>
<dbReference type="InterPro" id="IPR018164">
    <property type="entry name" value="Ala-tRNA-synth_IIc_N"/>
</dbReference>
<dbReference type="InterPro" id="IPR003156">
    <property type="entry name" value="DHHA1_dom"/>
</dbReference>
<keyword evidence="9 11" id="KW-0648">Protein biosynthesis</keyword>
<dbReference type="Pfam" id="PF02272">
    <property type="entry name" value="DHHA1"/>
    <property type="match status" value="1"/>
</dbReference>
<dbReference type="PROSITE" id="PS50860">
    <property type="entry name" value="AA_TRNA_LIGASE_II_ALA"/>
    <property type="match status" value="1"/>
</dbReference>
<keyword evidence="3 11" id="KW-0436">Ligase</keyword>
<evidence type="ECO:0000256" key="2">
    <source>
        <dbReference type="ARBA" id="ARBA00022555"/>
    </source>
</evidence>
<dbReference type="GO" id="GO:0008270">
    <property type="term" value="F:zinc ion binding"/>
    <property type="evidence" value="ECO:0007669"/>
    <property type="project" value="UniProtKB-UniRule"/>
</dbReference>
<dbReference type="Gene3D" id="3.30.980.10">
    <property type="entry name" value="Threonyl-trna Synthetase, Chain A, domain 2"/>
    <property type="match status" value="1"/>
</dbReference>
<dbReference type="InterPro" id="IPR050058">
    <property type="entry name" value="Ala-tRNA_ligase"/>
</dbReference>
<dbReference type="GO" id="GO:0005524">
    <property type="term" value="F:ATP binding"/>
    <property type="evidence" value="ECO:0007669"/>
    <property type="project" value="UniProtKB-UniRule"/>
</dbReference>
<dbReference type="EC" id="6.1.1.7" evidence="11"/>
<dbReference type="GO" id="GO:0005829">
    <property type="term" value="C:cytosol"/>
    <property type="evidence" value="ECO:0007669"/>
    <property type="project" value="TreeGrafter"/>
</dbReference>
<feature type="domain" description="Alanyl-transfer RNA synthetases family profile" evidence="13">
    <location>
        <begin position="1"/>
        <end position="712"/>
    </location>
</feature>
<feature type="coiled-coil region" evidence="12">
    <location>
        <begin position="728"/>
        <end position="762"/>
    </location>
</feature>
<evidence type="ECO:0000313" key="14">
    <source>
        <dbReference type="EMBL" id="HGB13880.1"/>
    </source>
</evidence>
<proteinExistence type="inferred from homology"/>
<dbReference type="AlphaFoldDB" id="A0A7C3SHT8"/>
<dbReference type="InterPro" id="IPR018163">
    <property type="entry name" value="Thr/Ala-tRNA-synth_IIc_edit"/>
</dbReference>
<evidence type="ECO:0000256" key="4">
    <source>
        <dbReference type="ARBA" id="ARBA00022723"/>
    </source>
</evidence>
<dbReference type="HAMAP" id="MF_00036_B">
    <property type="entry name" value="Ala_tRNA_synth_B"/>
    <property type="match status" value="1"/>
</dbReference>
<dbReference type="SUPFAM" id="SSF55681">
    <property type="entry name" value="Class II aaRS and biotin synthetases"/>
    <property type="match status" value="1"/>
</dbReference>
<dbReference type="Gene3D" id="3.30.54.20">
    <property type="match status" value="1"/>
</dbReference>
<comment type="similarity">
    <text evidence="1 11">Belongs to the class-II aminoacyl-tRNA synthetase family.</text>
</comment>
<evidence type="ECO:0000256" key="10">
    <source>
        <dbReference type="ARBA" id="ARBA00023146"/>
    </source>
</evidence>
<evidence type="ECO:0000256" key="9">
    <source>
        <dbReference type="ARBA" id="ARBA00022917"/>
    </source>
</evidence>
<dbReference type="InterPro" id="IPR009000">
    <property type="entry name" value="Transl_B-barrel_sf"/>
</dbReference>
<comment type="function">
    <text evidence="11">Catalyzes the attachment of alanine to tRNA(Ala) in a two-step reaction: alanine is first activated by ATP to form Ala-AMP and then transferred to the acceptor end of tRNA(Ala). Also edits incorrectly charged Ser-tRNA(Ala) and Gly-tRNA(Ala) via its editing domain.</text>
</comment>
<dbReference type="Gene3D" id="3.30.930.10">
    <property type="entry name" value="Bira Bifunctional Protein, Domain 2"/>
    <property type="match status" value="1"/>
</dbReference>
<feature type="binding site" evidence="11">
    <location>
        <position position="669"/>
    </location>
    <ligand>
        <name>Zn(2+)</name>
        <dbReference type="ChEBI" id="CHEBI:29105"/>
    </ligand>
</feature>
<evidence type="ECO:0000256" key="12">
    <source>
        <dbReference type="SAM" id="Coils"/>
    </source>
</evidence>
<evidence type="ECO:0000256" key="7">
    <source>
        <dbReference type="ARBA" id="ARBA00022840"/>
    </source>
</evidence>
<keyword evidence="7 11" id="KW-0067">ATP-binding</keyword>
<dbReference type="SUPFAM" id="SSF50447">
    <property type="entry name" value="Translation proteins"/>
    <property type="match status" value="1"/>
</dbReference>
<comment type="catalytic activity">
    <reaction evidence="11">
        <text>tRNA(Ala) + L-alanine + ATP = L-alanyl-tRNA(Ala) + AMP + diphosphate</text>
        <dbReference type="Rhea" id="RHEA:12540"/>
        <dbReference type="Rhea" id="RHEA-COMP:9657"/>
        <dbReference type="Rhea" id="RHEA-COMP:9923"/>
        <dbReference type="ChEBI" id="CHEBI:30616"/>
        <dbReference type="ChEBI" id="CHEBI:33019"/>
        <dbReference type="ChEBI" id="CHEBI:57972"/>
        <dbReference type="ChEBI" id="CHEBI:78442"/>
        <dbReference type="ChEBI" id="CHEBI:78497"/>
        <dbReference type="ChEBI" id="CHEBI:456215"/>
        <dbReference type="EC" id="6.1.1.7"/>
    </reaction>
</comment>
<dbReference type="GO" id="GO:0002161">
    <property type="term" value="F:aminoacyl-tRNA deacylase activity"/>
    <property type="evidence" value="ECO:0007669"/>
    <property type="project" value="TreeGrafter"/>
</dbReference>
<comment type="caution">
    <text evidence="14">The sequence shown here is derived from an EMBL/GenBank/DDBJ whole genome shotgun (WGS) entry which is preliminary data.</text>
</comment>
<dbReference type="Gene3D" id="2.40.30.130">
    <property type="match status" value="1"/>
</dbReference>
<evidence type="ECO:0000256" key="3">
    <source>
        <dbReference type="ARBA" id="ARBA00022598"/>
    </source>
</evidence>
<dbReference type="GO" id="GO:0004813">
    <property type="term" value="F:alanine-tRNA ligase activity"/>
    <property type="evidence" value="ECO:0007669"/>
    <property type="project" value="UniProtKB-UniRule"/>
</dbReference>